<feature type="compositionally biased region" description="Basic and acidic residues" evidence="1">
    <location>
        <begin position="71"/>
        <end position="92"/>
    </location>
</feature>
<evidence type="ECO:0000256" key="1">
    <source>
        <dbReference type="SAM" id="MobiDB-lite"/>
    </source>
</evidence>
<comment type="caution">
    <text evidence="2">The sequence shown here is derived from an EMBL/GenBank/DDBJ whole genome shotgun (WGS) entry which is preliminary data.</text>
</comment>
<proteinExistence type="predicted"/>
<name>A0A833YZ12_9CHIR</name>
<dbReference type="EMBL" id="JABVXQ010000013">
    <property type="protein sequence ID" value="KAF6083033.1"/>
    <property type="molecule type" value="Genomic_DNA"/>
</dbReference>
<dbReference type="AlphaFoldDB" id="A0A833YZ12"/>
<feature type="region of interest" description="Disordered" evidence="1">
    <location>
        <begin position="1"/>
        <end position="45"/>
    </location>
</feature>
<feature type="compositionally biased region" description="Basic and acidic residues" evidence="1">
    <location>
        <begin position="1"/>
        <end position="11"/>
    </location>
</feature>
<feature type="region of interest" description="Disordered" evidence="1">
    <location>
        <begin position="66"/>
        <end position="101"/>
    </location>
</feature>
<evidence type="ECO:0000313" key="2">
    <source>
        <dbReference type="EMBL" id="KAF6083033.1"/>
    </source>
</evidence>
<sequence length="101" mass="12315">MEMHQEKLKEEKKKKKKKKKKHRKSSSDSDDEEKKHEKLKKALNAEEARLLHVKELMQVDERKRPYNSIYETREPTEEEMEAYRMKRQRPDDPMASFLGQQ</sequence>
<reference evidence="2 3" key="1">
    <citation type="journal article" date="2020" name="Nature">
        <title>Six reference-quality genomes reveal evolution of bat adaptations.</title>
        <authorList>
            <person name="Jebb D."/>
            <person name="Huang Z."/>
            <person name="Pippel M."/>
            <person name="Hughes G.M."/>
            <person name="Lavrichenko K."/>
            <person name="Devanna P."/>
            <person name="Winkler S."/>
            <person name="Jermiin L.S."/>
            <person name="Skirmuntt E.C."/>
            <person name="Katzourakis A."/>
            <person name="Burkitt-Gray L."/>
            <person name="Ray D.A."/>
            <person name="Sullivan K.A.M."/>
            <person name="Roscito J.G."/>
            <person name="Kirilenko B.M."/>
            <person name="Davalos L.M."/>
            <person name="Corthals A.P."/>
            <person name="Power M.L."/>
            <person name="Jones G."/>
            <person name="Ransome R.D."/>
            <person name="Dechmann D.K.N."/>
            <person name="Locatelli A.G."/>
            <person name="Puechmaille S.J."/>
            <person name="Fedrigo O."/>
            <person name="Jarvis E.D."/>
            <person name="Hiller M."/>
            <person name="Vernes S.C."/>
            <person name="Myers E.W."/>
            <person name="Teeling E.C."/>
        </authorList>
    </citation>
    <scope>NUCLEOTIDE SEQUENCE [LARGE SCALE GENOMIC DNA]</scope>
    <source>
        <strain evidence="2">Bat1K_MPI-CBG_1</strain>
    </source>
</reference>
<gene>
    <name evidence="2" type="ORF">HJG60_017696</name>
</gene>
<protein>
    <submittedName>
        <fullName evidence="2">SLU7-like protein, splicing factor</fullName>
    </submittedName>
</protein>
<organism evidence="2 3">
    <name type="scientific">Phyllostomus discolor</name>
    <name type="common">pale spear-nosed bat</name>
    <dbReference type="NCBI Taxonomy" id="89673"/>
    <lineage>
        <taxon>Eukaryota</taxon>
        <taxon>Metazoa</taxon>
        <taxon>Chordata</taxon>
        <taxon>Craniata</taxon>
        <taxon>Vertebrata</taxon>
        <taxon>Euteleostomi</taxon>
        <taxon>Mammalia</taxon>
        <taxon>Eutheria</taxon>
        <taxon>Laurasiatheria</taxon>
        <taxon>Chiroptera</taxon>
        <taxon>Yangochiroptera</taxon>
        <taxon>Phyllostomidae</taxon>
        <taxon>Phyllostominae</taxon>
        <taxon>Phyllostomus</taxon>
    </lineage>
</organism>
<dbReference type="Proteomes" id="UP000664940">
    <property type="component" value="Unassembled WGS sequence"/>
</dbReference>
<accession>A0A833YZ12</accession>
<evidence type="ECO:0000313" key="3">
    <source>
        <dbReference type="Proteomes" id="UP000664940"/>
    </source>
</evidence>
<feature type="compositionally biased region" description="Basic residues" evidence="1">
    <location>
        <begin position="12"/>
        <end position="24"/>
    </location>
</feature>